<organism evidence="3 4">
    <name type="scientific">Archangium lansingense</name>
    <dbReference type="NCBI Taxonomy" id="2995310"/>
    <lineage>
        <taxon>Bacteria</taxon>
        <taxon>Pseudomonadati</taxon>
        <taxon>Myxococcota</taxon>
        <taxon>Myxococcia</taxon>
        <taxon>Myxococcales</taxon>
        <taxon>Cystobacterineae</taxon>
        <taxon>Archangiaceae</taxon>
        <taxon>Archangium</taxon>
    </lineage>
</organism>
<feature type="domain" description="Insertion element IS402-like" evidence="2">
    <location>
        <begin position="16"/>
        <end position="89"/>
    </location>
</feature>
<dbReference type="EMBL" id="JAPNKA010000001">
    <property type="protein sequence ID" value="MCY1074278.1"/>
    <property type="molecule type" value="Genomic_DNA"/>
</dbReference>
<dbReference type="Proteomes" id="UP001207654">
    <property type="component" value="Unassembled WGS sequence"/>
</dbReference>
<accession>A0ABT3ZY02</accession>
<comment type="caution">
    <text evidence="3">The sequence shown here is derived from an EMBL/GenBank/DDBJ whole genome shotgun (WGS) entry which is preliminary data.</text>
</comment>
<dbReference type="NCBIfam" id="NF033580">
    <property type="entry name" value="transpos_IS5_3"/>
    <property type="match status" value="1"/>
</dbReference>
<evidence type="ECO:0000313" key="3">
    <source>
        <dbReference type="EMBL" id="MCY1074278.1"/>
    </source>
</evidence>
<sequence>MSDLPMPARKPYPTDLNDEQWPLVEPFVRASECGPQEVLHPRREVVNAILYITHTGAQWRYMPHDLPDWQLVYHYFDLWKKNGTLKRIHDALRVKVRKKAGRKAQPTASILDSQSVKTTEEAETKGYDAGKKVKGRKRHLLVDTLGLVLVAWISTADVQDRDAVQAVLPMAAQEYPMLQKTWADGAYQGEQVEKVAKESGINLEVVKRSDKDRGFVVQAKRWIGERTFGWLNRERRLSKDYERKEESSEAFIHLGMIKLMLRRLA</sequence>
<protein>
    <submittedName>
        <fullName evidence="3">IS5 family transposase</fullName>
    </submittedName>
</protein>
<feature type="domain" description="Transposase IS4-like" evidence="1">
    <location>
        <begin position="105"/>
        <end position="257"/>
    </location>
</feature>
<evidence type="ECO:0000313" key="4">
    <source>
        <dbReference type="Proteomes" id="UP001207654"/>
    </source>
</evidence>
<dbReference type="Pfam" id="PF01609">
    <property type="entry name" value="DDE_Tnp_1"/>
    <property type="match status" value="1"/>
</dbReference>
<dbReference type="InterPro" id="IPR025161">
    <property type="entry name" value="IS402-like_dom"/>
</dbReference>
<dbReference type="Pfam" id="PF13340">
    <property type="entry name" value="DUF4096"/>
    <property type="match status" value="1"/>
</dbReference>
<dbReference type="InterPro" id="IPR002559">
    <property type="entry name" value="Transposase_11"/>
</dbReference>
<keyword evidence="4" id="KW-1185">Reference proteome</keyword>
<evidence type="ECO:0000259" key="1">
    <source>
        <dbReference type="Pfam" id="PF01609"/>
    </source>
</evidence>
<reference evidence="3 4" key="1">
    <citation type="submission" date="2022-11" db="EMBL/GenBank/DDBJ databases">
        <title>Minimal conservation of predation-associated metabolite biosynthetic gene clusters underscores biosynthetic potential of Myxococcota including descriptions for ten novel species: Archangium lansinium sp. nov., Myxococcus landrumus sp. nov., Nannocystis bai.</title>
        <authorList>
            <person name="Ahearne A."/>
            <person name="Stevens C."/>
            <person name="Phillips K."/>
        </authorList>
    </citation>
    <scope>NUCLEOTIDE SEQUENCE [LARGE SCALE GENOMIC DNA]</scope>
    <source>
        <strain evidence="3 4">MIWBW</strain>
    </source>
</reference>
<dbReference type="PANTHER" id="PTHR30007:SF0">
    <property type="entry name" value="TRANSPOSASE"/>
    <property type="match status" value="1"/>
</dbReference>
<name>A0ABT3ZY02_9BACT</name>
<proteinExistence type="predicted"/>
<dbReference type="RefSeq" id="WP_267533253.1">
    <property type="nucleotide sequence ID" value="NZ_JAPNKA010000001.1"/>
</dbReference>
<evidence type="ECO:0000259" key="2">
    <source>
        <dbReference type="Pfam" id="PF13340"/>
    </source>
</evidence>
<gene>
    <name evidence="3" type="ORF">OV287_07245</name>
</gene>
<dbReference type="PANTHER" id="PTHR30007">
    <property type="entry name" value="PHP DOMAIN PROTEIN"/>
    <property type="match status" value="1"/>
</dbReference>